<keyword evidence="17" id="KW-1185">Reference proteome</keyword>
<dbReference type="SMART" id="SM00304">
    <property type="entry name" value="HAMP"/>
    <property type="match status" value="1"/>
</dbReference>
<evidence type="ECO:0000256" key="10">
    <source>
        <dbReference type="ARBA" id="ARBA00022840"/>
    </source>
</evidence>
<evidence type="ECO:0000256" key="8">
    <source>
        <dbReference type="ARBA" id="ARBA00022741"/>
    </source>
</evidence>
<comment type="subcellular location">
    <subcellularLocation>
        <location evidence="2">Cell membrane</location>
        <topology evidence="2">Multi-pass membrane protein</topology>
    </subcellularLocation>
</comment>
<dbReference type="PANTHER" id="PTHR34220:SF11">
    <property type="entry name" value="SENSOR PROTEIN KINASE HPTS"/>
    <property type="match status" value="1"/>
</dbReference>
<dbReference type="EMBL" id="MBTG01000005">
    <property type="protein sequence ID" value="OPH59977.1"/>
    <property type="molecule type" value="Genomic_DNA"/>
</dbReference>
<evidence type="ECO:0000256" key="13">
    <source>
        <dbReference type="ARBA" id="ARBA00023136"/>
    </source>
</evidence>
<comment type="caution">
    <text evidence="16">The sequence shown here is derived from an EMBL/GenBank/DDBJ whole genome shotgun (WGS) entry which is preliminary data.</text>
</comment>
<evidence type="ECO:0000256" key="11">
    <source>
        <dbReference type="ARBA" id="ARBA00022989"/>
    </source>
</evidence>
<dbReference type="AlphaFoldDB" id="A0A1V4HPL3"/>
<evidence type="ECO:0000259" key="15">
    <source>
        <dbReference type="PROSITE" id="PS50885"/>
    </source>
</evidence>
<dbReference type="InterPro" id="IPR033479">
    <property type="entry name" value="dCache_1"/>
</dbReference>
<dbReference type="OrthoDB" id="9776552at2"/>
<dbReference type="GO" id="GO:0000155">
    <property type="term" value="F:phosphorelay sensor kinase activity"/>
    <property type="evidence" value="ECO:0007669"/>
    <property type="project" value="InterPro"/>
</dbReference>
<dbReference type="GO" id="GO:0005886">
    <property type="term" value="C:plasma membrane"/>
    <property type="evidence" value="ECO:0007669"/>
    <property type="project" value="UniProtKB-SubCell"/>
</dbReference>
<dbReference type="InterPro" id="IPR036890">
    <property type="entry name" value="HATPase_C_sf"/>
</dbReference>
<keyword evidence="13 14" id="KW-0472">Membrane</keyword>
<evidence type="ECO:0000256" key="14">
    <source>
        <dbReference type="SAM" id="Phobius"/>
    </source>
</evidence>
<keyword evidence="11 14" id="KW-1133">Transmembrane helix</keyword>
<dbReference type="SMART" id="SM00387">
    <property type="entry name" value="HATPase_c"/>
    <property type="match status" value="1"/>
</dbReference>
<dbReference type="InterPro" id="IPR004358">
    <property type="entry name" value="Sig_transdc_His_kin-like_C"/>
</dbReference>
<gene>
    <name evidence="16" type="ORF">BC351_18825</name>
</gene>
<proteinExistence type="predicted"/>
<protein>
    <recommendedName>
        <fullName evidence="3">histidine kinase</fullName>
        <ecNumber evidence="3">2.7.13.3</ecNumber>
    </recommendedName>
</protein>
<keyword evidence="10" id="KW-0067">ATP-binding</keyword>
<evidence type="ECO:0000256" key="12">
    <source>
        <dbReference type="ARBA" id="ARBA00023012"/>
    </source>
</evidence>
<accession>A0A1V4HPL3</accession>
<feature type="transmembrane region" description="Helical" evidence="14">
    <location>
        <begin position="321"/>
        <end position="344"/>
    </location>
</feature>
<reference evidence="17" key="1">
    <citation type="submission" date="2016-07" db="EMBL/GenBank/DDBJ databases">
        <authorList>
            <person name="Florea S."/>
            <person name="Webb J.S."/>
            <person name="Jaromczyk J."/>
            <person name="Schardl C.L."/>
        </authorList>
    </citation>
    <scope>NUCLEOTIDE SEQUENCE [LARGE SCALE GENOMIC DNA]</scope>
    <source>
        <strain evidence="17">CY1</strain>
    </source>
</reference>
<keyword evidence="7 14" id="KW-0812">Transmembrane</keyword>
<comment type="catalytic activity">
    <reaction evidence="1">
        <text>ATP + protein L-histidine = ADP + protein N-phospho-L-histidine.</text>
        <dbReference type="EC" id="2.7.13.3"/>
    </reaction>
</comment>
<dbReference type="SUPFAM" id="SSF158472">
    <property type="entry name" value="HAMP domain-like"/>
    <property type="match status" value="1"/>
</dbReference>
<evidence type="ECO:0000313" key="17">
    <source>
        <dbReference type="Proteomes" id="UP000190626"/>
    </source>
</evidence>
<evidence type="ECO:0000256" key="7">
    <source>
        <dbReference type="ARBA" id="ARBA00022692"/>
    </source>
</evidence>
<dbReference type="STRING" id="1469647.BC351_18825"/>
<keyword evidence="8" id="KW-0547">Nucleotide-binding</keyword>
<keyword evidence="5" id="KW-0597">Phosphoprotein</keyword>
<dbReference type="GO" id="GO:0005524">
    <property type="term" value="F:ATP binding"/>
    <property type="evidence" value="ECO:0007669"/>
    <property type="project" value="UniProtKB-KW"/>
</dbReference>
<evidence type="ECO:0000313" key="16">
    <source>
        <dbReference type="EMBL" id="OPH59977.1"/>
    </source>
</evidence>
<organism evidence="16 17">
    <name type="scientific">Paenibacillus ferrarius</name>
    <dbReference type="NCBI Taxonomy" id="1469647"/>
    <lineage>
        <taxon>Bacteria</taxon>
        <taxon>Bacillati</taxon>
        <taxon>Bacillota</taxon>
        <taxon>Bacilli</taxon>
        <taxon>Bacillales</taxon>
        <taxon>Paenibacillaceae</taxon>
        <taxon>Paenibacillus</taxon>
    </lineage>
</organism>
<dbReference type="InterPro" id="IPR003594">
    <property type="entry name" value="HATPase_dom"/>
</dbReference>
<dbReference type="PANTHER" id="PTHR34220">
    <property type="entry name" value="SENSOR HISTIDINE KINASE YPDA"/>
    <property type="match status" value="1"/>
</dbReference>
<dbReference type="EC" id="2.7.13.3" evidence="3"/>
<dbReference type="Pfam" id="PF02518">
    <property type="entry name" value="HATPase_c"/>
    <property type="match status" value="1"/>
</dbReference>
<evidence type="ECO:0000256" key="3">
    <source>
        <dbReference type="ARBA" id="ARBA00012438"/>
    </source>
</evidence>
<dbReference type="InterPro" id="IPR050640">
    <property type="entry name" value="Bact_2-comp_sensor_kinase"/>
</dbReference>
<dbReference type="PROSITE" id="PS50885">
    <property type="entry name" value="HAMP"/>
    <property type="match status" value="1"/>
</dbReference>
<dbReference type="PRINTS" id="PR00344">
    <property type="entry name" value="BCTRLSENSOR"/>
</dbReference>
<dbReference type="CDD" id="cd06225">
    <property type="entry name" value="HAMP"/>
    <property type="match status" value="1"/>
</dbReference>
<dbReference type="Pfam" id="PF06580">
    <property type="entry name" value="His_kinase"/>
    <property type="match status" value="1"/>
</dbReference>
<dbReference type="RefSeq" id="WP_079410033.1">
    <property type="nucleotide sequence ID" value="NZ_MBTG01000005.1"/>
</dbReference>
<dbReference type="Gene3D" id="6.10.340.10">
    <property type="match status" value="1"/>
</dbReference>
<keyword evidence="4" id="KW-1003">Cell membrane</keyword>
<evidence type="ECO:0000256" key="1">
    <source>
        <dbReference type="ARBA" id="ARBA00000085"/>
    </source>
</evidence>
<dbReference type="Pfam" id="PF00672">
    <property type="entry name" value="HAMP"/>
    <property type="match status" value="1"/>
</dbReference>
<dbReference type="InterPro" id="IPR010559">
    <property type="entry name" value="Sig_transdc_His_kin_internal"/>
</dbReference>
<dbReference type="Pfam" id="PF02743">
    <property type="entry name" value="dCache_1"/>
    <property type="match status" value="1"/>
</dbReference>
<keyword evidence="6" id="KW-0808">Transferase</keyword>
<evidence type="ECO:0000256" key="9">
    <source>
        <dbReference type="ARBA" id="ARBA00022777"/>
    </source>
</evidence>
<keyword evidence="9" id="KW-0418">Kinase</keyword>
<evidence type="ECO:0000256" key="2">
    <source>
        <dbReference type="ARBA" id="ARBA00004651"/>
    </source>
</evidence>
<name>A0A1V4HPL3_9BACL</name>
<feature type="domain" description="HAMP" evidence="15">
    <location>
        <begin position="345"/>
        <end position="398"/>
    </location>
</feature>
<dbReference type="InterPro" id="IPR003660">
    <property type="entry name" value="HAMP_dom"/>
</dbReference>
<evidence type="ECO:0000256" key="4">
    <source>
        <dbReference type="ARBA" id="ARBA00022475"/>
    </source>
</evidence>
<evidence type="ECO:0000256" key="5">
    <source>
        <dbReference type="ARBA" id="ARBA00022553"/>
    </source>
</evidence>
<dbReference type="Proteomes" id="UP000190626">
    <property type="component" value="Unassembled WGS sequence"/>
</dbReference>
<dbReference type="Gene3D" id="3.30.565.10">
    <property type="entry name" value="Histidine kinase-like ATPase, C-terminal domain"/>
    <property type="match status" value="1"/>
</dbReference>
<evidence type="ECO:0000256" key="6">
    <source>
        <dbReference type="ARBA" id="ARBA00022679"/>
    </source>
</evidence>
<sequence length="614" mass="70027">MTPTAGKTNKSKWNRYISWMNIWTSSIRYKWMLLLFLFSLTPLLAMGFMSFSISKSTINKKVTEYSEQLLRQTAENIDTRLGIYKDMMMQVVGNNDIVSMLRVLDRTDAAQYDLDSLSLTTKLSTIIAINQDLQSISFLSPKHYIKGIYRWNDRSNEKVSPFLRTLEDGSNFRWFPTRLGTYVDSLNSQNVHVFSLAKQIYKTSDDSPVGIIAVLDIREDVLKEIGDKTTKSNMDIQSFVIDGSGQIISYPDSQLLGKSVKQVLGESGYSQIFRKPSEELAFPLKHDGQRLIVNYKKLHTNDWIVVNVISESSLYKDTNRLLQIIMIIALICILFSILTAIFLANSISNPILKMIRLMRQVMSGDLSVRFKAKRRNDEFDILGENFNYMVARIDELLKAVYEEQNHKRVAELKALQAQINPHFLYNTLDIIKWTALLQKANNAAEMVSLLSRLLRISLGKGEETVTVEEEIEHVQCYLGIQKFRFNFHIETFVYLEEDVRTLRTPKLILQPIVENAILHAFTERESGGEIHIRCSLHPGGGIRFEVADNGCGMEPSLVKSLRTHQETSGEKLGGIGLSNVDERIKLICGKMYGLDIQSELGTGTRIGIRLPYME</sequence>
<dbReference type="Gene3D" id="3.30.450.20">
    <property type="entry name" value="PAS domain"/>
    <property type="match status" value="1"/>
</dbReference>
<dbReference type="SUPFAM" id="SSF55874">
    <property type="entry name" value="ATPase domain of HSP90 chaperone/DNA topoisomerase II/histidine kinase"/>
    <property type="match status" value="1"/>
</dbReference>
<keyword evidence="12" id="KW-0902">Two-component regulatory system</keyword>